<reference evidence="1 2" key="1">
    <citation type="submission" date="2022-12" db="EMBL/GenBank/DDBJ databases">
        <authorList>
            <person name="Ruckert C."/>
            <person name="Busche T."/>
            <person name="Kalinowski J."/>
            <person name="Wittmann C."/>
        </authorList>
    </citation>
    <scope>NUCLEOTIDE SEQUENCE [LARGE SCALE GENOMIC DNA]</scope>
    <source>
        <strain evidence="1 2">DSM 40276</strain>
    </source>
</reference>
<accession>A0ABY7ITL3</accession>
<gene>
    <name evidence="1" type="ORF">STRNI_000131</name>
</gene>
<name>A0ABY7ITL3_STRNI</name>
<dbReference type="EMBL" id="CP114203">
    <property type="protein sequence ID" value="WAU02160.1"/>
    <property type="molecule type" value="Genomic_DNA"/>
</dbReference>
<protein>
    <submittedName>
        <fullName evidence="1">Uncharacterized protein</fullName>
    </submittedName>
</protein>
<evidence type="ECO:0000313" key="2">
    <source>
        <dbReference type="Proteomes" id="UP001210169"/>
    </source>
</evidence>
<organism evidence="1 2">
    <name type="scientific">Streptomyces nigrescens</name>
    <dbReference type="NCBI Taxonomy" id="1920"/>
    <lineage>
        <taxon>Bacteria</taxon>
        <taxon>Bacillati</taxon>
        <taxon>Actinomycetota</taxon>
        <taxon>Actinomycetes</taxon>
        <taxon>Kitasatosporales</taxon>
        <taxon>Streptomycetaceae</taxon>
        <taxon>Streptomyces</taxon>
    </lineage>
</organism>
<keyword evidence="2" id="KW-1185">Reference proteome</keyword>
<dbReference type="GeneID" id="301329349"/>
<sequence>MICSSGEYHSTYTKWYGDRTGVYAGCPSGQRRVADGFDRF</sequence>
<proteinExistence type="predicted"/>
<evidence type="ECO:0000313" key="1">
    <source>
        <dbReference type="EMBL" id="WAU02160.1"/>
    </source>
</evidence>
<dbReference type="RefSeq" id="WP_266449459.1">
    <property type="nucleotide sequence ID" value="NZ_CP114203.1"/>
</dbReference>
<dbReference type="Proteomes" id="UP001210169">
    <property type="component" value="Chromosome"/>
</dbReference>